<proteinExistence type="predicted"/>
<dbReference type="Gene3D" id="3.30.160.60">
    <property type="entry name" value="Classic Zinc Finger"/>
    <property type="match status" value="2"/>
</dbReference>
<evidence type="ECO:0000256" key="5">
    <source>
        <dbReference type="PROSITE-ProRule" id="PRU00042"/>
    </source>
</evidence>
<dbReference type="SMART" id="SM00355">
    <property type="entry name" value="ZnF_C2H2"/>
    <property type="match status" value="2"/>
</dbReference>
<keyword evidence="1" id="KW-0479">Metal-binding</keyword>
<dbReference type="InterPro" id="IPR013087">
    <property type="entry name" value="Znf_C2H2_type"/>
</dbReference>
<dbReference type="GO" id="GO:0008270">
    <property type="term" value="F:zinc ion binding"/>
    <property type="evidence" value="ECO:0007669"/>
    <property type="project" value="UniProtKB-KW"/>
</dbReference>
<dbReference type="Pfam" id="PF00096">
    <property type="entry name" value="zf-C2H2"/>
    <property type="match status" value="2"/>
</dbReference>
<dbReference type="AlphaFoldDB" id="A0A6P7G249"/>
<feature type="domain" description="C2H2-type" evidence="6">
    <location>
        <begin position="141"/>
        <end position="168"/>
    </location>
</feature>
<dbReference type="InterPro" id="IPR036236">
    <property type="entry name" value="Znf_C2H2_sf"/>
</dbReference>
<dbReference type="InParanoid" id="A0A6P7G249"/>
<evidence type="ECO:0000313" key="7">
    <source>
        <dbReference type="RefSeq" id="XP_028138680.1"/>
    </source>
</evidence>
<dbReference type="GO" id="GO:0005634">
    <property type="term" value="C:nucleus"/>
    <property type="evidence" value="ECO:0007669"/>
    <property type="project" value="TreeGrafter"/>
</dbReference>
<reference evidence="7" key="1">
    <citation type="submission" date="2025-08" db="UniProtKB">
        <authorList>
            <consortium name="RefSeq"/>
        </authorList>
    </citation>
    <scope>IDENTIFICATION</scope>
    <source>
        <tissue evidence="7">Whole insect</tissue>
    </source>
</reference>
<gene>
    <name evidence="7" type="primary">LOC114333050</name>
</gene>
<feature type="domain" description="C2H2-type" evidence="6">
    <location>
        <begin position="113"/>
        <end position="140"/>
    </location>
</feature>
<dbReference type="InterPro" id="IPR050717">
    <property type="entry name" value="C2H2-ZF_Transcription_Reg"/>
</dbReference>
<dbReference type="PANTHER" id="PTHR14196">
    <property type="entry name" value="ODD-SKIPPED - RELATED"/>
    <property type="match status" value="1"/>
</dbReference>
<dbReference type="PROSITE" id="PS00028">
    <property type="entry name" value="ZINC_FINGER_C2H2_1"/>
    <property type="match status" value="2"/>
</dbReference>
<protein>
    <submittedName>
        <fullName evidence="7">Zinc finger protein 583-like</fullName>
    </submittedName>
</protein>
<dbReference type="RefSeq" id="XP_028138680.1">
    <property type="nucleotide sequence ID" value="XM_028282879.1"/>
</dbReference>
<accession>A0A6P7G249</accession>
<evidence type="ECO:0000256" key="1">
    <source>
        <dbReference type="ARBA" id="ARBA00022723"/>
    </source>
</evidence>
<evidence type="ECO:0000256" key="3">
    <source>
        <dbReference type="ARBA" id="ARBA00022771"/>
    </source>
</evidence>
<keyword evidence="3 5" id="KW-0863">Zinc-finger</keyword>
<evidence type="ECO:0000259" key="6">
    <source>
        <dbReference type="PROSITE" id="PS50157"/>
    </source>
</evidence>
<dbReference type="PROSITE" id="PS50157">
    <property type="entry name" value="ZINC_FINGER_C2H2_2"/>
    <property type="match status" value="2"/>
</dbReference>
<dbReference type="PANTHER" id="PTHR14196:SF12">
    <property type="entry name" value="ZINC FINGER PROTEIN 208-LIKE"/>
    <property type="match status" value="1"/>
</dbReference>
<name>A0A6P7G249_DIAVI</name>
<keyword evidence="4" id="KW-0862">Zinc</keyword>
<keyword evidence="2" id="KW-0677">Repeat</keyword>
<dbReference type="SUPFAM" id="SSF57667">
    <property type="entry name" value="beta-beta-alpha zinc fingers"/>
    <property type="match status" value="1"/>
</dbReference>
<organism evidence="7">
    <name type="scientific">Diabrotica virgifera virgifera</name>
    <name type="common">western corn rootworm</name>
    <dbReference type="NCBI Taxonomy" id="50390"/>
    <lineage>
        <taxon>Eukaryota</taxon>
        <taxon>Metazoa</taxon>
        <taxon>Ecdysozoa</taxon>
        <taxon>Arthropoda</taxon>
        <taxon>Hexapoda</taxon>
        <taxon>Insecta</taxon>
        <taxon>Pterygota</taxon>
        <taxon>Neoptera</taxon>
        <taxon>Endopterygota</taxon>
        <taxon>Coleoptera</taxon>
        <taxon>Polyphaga</taxon>
        <taxon>Cucujiformia</taxon>
        <taxon>Chrysomeloidea</taxon>
        <taxon>Chrysomelidae</taxon>
        <taxon>Galerucinae</taxon>
        <taxon>Diabroticina</taxon>
        <taxon>Diabroticites</taxon>
        <taxon>Diabrotica</taxon>
    </lineage>
</organism>
<sequence length="171" mass="19794">MFNQNNQTEVKTEFAEITCKREINYEVDEVLQDTFKTEIKEEPIRESTNDKFVYLLDVKKCPIKAEIDQDDGLSCKDMKTDVSNLFTNDDRSDSNLNQRTTSTTNVNTEGQSFICIICQKPLSSHSHLEVHMRIHTGDKPFECEICAKHFSTKSYLSMHMKLHTGEKPFEC</sequence>
<dbReference type="FunFam" id="3.30.160.60:FF:000733">
    <property type="entry name" value="Zinc finger protein 236 variant"/>
    <property type="match status" value="1"/>
</dbReference>
<dbReference type="GO" id="GO:0000977">
    <property type="term" value="F:RNA polymerase II transcription regulatory region sequence-specific DNA binding"/>
    <property type="evidence" value="ECO:0007669"/>
    <property type="project" value="TreeGrafter"/>
</dbReference>
<dbReference type="GO" id="GO:0000981">
    <property type="term" value="F:DNA-binding transcription factor activity, RNA polymerase II-specific"/>
    <property type="evidence" value="ECO:0007669"/>
    <property type="project" value="TreeGrafter"/>
</dbReference>
<evidence type="ECO:0000256" key="2">
    <source>
        <dbReference type="ARBA" id="ARBA00022737"/>
    </source>
</evidence>
<evidence type="ECO:0000256" key="4">
    <source>
        <dbReference type="ARBA" id="ARBA00022833"/>
    </source>
</evidence>